<dbReference type="STRING" id="1835702.A0A1F5L8I5"/>
<gene>
    <name evidence="1" type="ORF">PENARI_c022G00979</name>
</gene>
<keyword evidence="2" id="KW-1185">Reference proteome</keyword>
<name>A0A1F5L8I5_PENAI</name>
<proteinExistence type="predicted"/>
<comment type="caution">
    <text evidence="1">The sequence shown here is derived from an EMBL/GenBank/DDBJ whole genome shotgun (WGS) entry which is preliminary data.</text>
</comment>
<evidence type="ECO:0000313" key="2">
    <source>
        <dbReference type="Proteomes" id="UP000177622"/>
    </source>
</evidence>
<dbReference type="InterPro" id="IPR029058">
    <property type="entry name" value="AB_hydrolase_fold"/>
</dbReference>
<dbReference type="RefSeq" id="XP_022484683.1">
    <property type="nucleotide sequence ID" value="XM_022635314.1"/>
</dbReference>
<dbReference type="GO" id="GO:0017000">
    <property type="term" value="P:antibiotic biosynthetic process"/>
    <property type="evidence" value="ECO:0007669"/>
    <property type="project" value="UniProtKB-ARBA"/>
</dbReference>
<organism evidence="1 2">
    <name type="scientific">Penicillium arizonense</name>
    <dbReference type="NCBI Taxonomy" id="1835702"/>
    <lineage>
        <taxon>Eukaryota</taxon>
        <taxon>Fungi</taxon>
        <taxon>Dikarya</taxon>
        <taxon>Ascomycota</taxon>
        <taxon>Pezizomycotina</taxon>
        <taxon>Eurotiomycetes</taxon>
        <taxon>Eurotiomycetidae</taxon>
        <taxon>Eurotiales</taxon>
        <taxon>Aspergillaceae</taxon>
        <taxon>Penicillium</taxon>
    </lineage>
</organism>
<dbReference type="AlphaFoldDB" id="A0A1F5L8I5"/>
<protein>
    <submittedName>
        <fullName evidence="1">Uncharacterized protein</fullName>
    </submittedName>
</protein>
<evidence type="ECO:0000313" key="1">
    <source>
        <dbReference type="EMBL" id="OGE49231.1"/>
    </source>
</evidence>
<sequence length="102" mass="11525">MILDAIPENIPQEKFGEMIDIAFLDEQILNEFRTAFAFSTKAQSFEKYRDAVRLFLGSTMFQYPNIGIAKAALESQSTGQDVYLYHFEEPSPFASPTGFVVS</sequence>
<reference evidence="1 2" key="1">
    <citation type="journal article" date="2016" name="Sci. Rep.">
        <title>Penicillium arizonense, a new, genome sequenced fungal species, reveals a high chemical diversity in secreted metabolites.</title>
        <authorList>
            <person name="Grijseels S."/>
            <person name="Nielsen J.C."/>
            <person name="Randelovic M."/>
            <person name="Nielsen J."/>
            <person name="Nielsen K.F."/>
            <person name="Workman M."/>
            <person name="Frisvad J.C."/>
        </authorList>
    </citation>
    <scope>NUCLEOTIDE SEQUENCE [LARGE SCALE GENOMIC DNA]</scope>
    <source>
        <strain evidence="1 2">CBS 141311</strain>
    </source>
</reference>
<accession>A0A1F5L8I5</accession>
<dbReference type="Gene3D" id="3.40.50.1820">
    <property type="entry name" value="alpha/beta hydrolase"/>
    <property type="match status" value="1"/>
</dbReference>
<dbReference type="EMBL" id="LXJU01000022">
    <property type="protein sequence ID" value="OGE49231.1"/>
    <property type="molecule type" value="Genomic_DNA"/>
</dbReference>
<dbReference type="OrthoDB" id="3200163at2759"/>
<dbReference type="Proteomes" id="UP000177622">
    <property type="component" value="Unassembled WGS sequence"/>
</dbReference>
<dbReference type="GO" id="GO:0072330">
    <property type="term" value="P:monocarboxylic acid biosynthetic process"/>
    <property type="evidence" value="ECO:0007669"/>
    <property type="project" value="UniProtKB-ARBA"/>
</dbReference>
<dbReference type="GeneID" id="34580048"/>